<evidence type="ECO:0000259" key="2">
    <source>
        <dbReference type="Pfam" id="PF01370"/>
    </source>
</evidence>
<organism evidence="3 4">
    <name type="scientific">Bacteroides cellulosilyticus</name>
    <dbReference type="NCBI Taxonomy" id="246787"/>
    <lineage>
        <taxon>Bacteria</taxon>
        <taxon>Pseudomonadati</taxon>
        <taxon>Bacteroidota</taxon>
        <taxon>Bacteroidia</taxon>
        <taxon>Bacteroidales</taxon>
        <taxon>Bacteroidaceae</taxon>
        <taxon>Bacteroides</taxon>
    </lineage>
</organism>
<evidence type="ECO:0000256" key="1">
    <source>
        <dbReference type="ARBA" id="ARBA00007637"/>
    </source>
</evidence>
<dbReference type="Gene3D" id="3.40.50.720">
    <property type="entry name" value="NAD(P)-binding Rossmann-like Domain"/>
    <property type="match status" value="1"/>
</dbReference>
<dbReference type="EMBL" id="VVYX01000033">
    <property type="protein sequence ID" value="KAA5415099.1"/>
    <property type="molecule type" value="Genomic_DNA"/>
</dbReference>
<sequence>MKILVTGAHGYIGKHVVSTLLDNGCSVTACDLHLQGIDTRAKQIERDLFSSLDGIFEKLGSPDVCIHLAWRDGFVHNSKNHILDLSAHYRFLTSLIDGGLRQLAVMGTMHEVGYWEGKIDENTPCNPISLYGIAKDALRRSMIQYCSSHQCLLQWLRGYYILGDDRKNHSIFSKLLQAADEGKTIFPFTTGKTKYDFITVSELAQQIAIAISQTEVAGIINCCSGNPVTLAEQVENFIKEYQLDIKLEYGVFPDRPYDSPIIYGDATKIQTILKNQL</sequence>
<evidence type="ECO:0000313" key="4">
    <source>
        <dbReference type="Proteomes" id="UP000482653"/>
    </source>
</evidence>
<comment type="similarity">
    <text evidence="1">Belongs to the NAD(P)-dependent epimerase/dehydratase family.</text>
</comment>
<dbReference type="InterPro" id="IPR036291">
    <property type="entry name" value="NAD(P)-bd_dom_sf"/>
</dbReference>
<name>A0A6L3JV05_9BACE</name>
<dbReference type="PANTHER" id="PTHR43000">
    <property type="entry name" value="DTDP-D-GLUCOSE 4,6-DEHYDRATASE-RELATED"/>
    <property type="match status" value="1"/>
</dbReference>
<dbReference type="InterPro" id="IPR001509">
    <property type="entry name" value="Epimerase_deHydtase"/>
</dbReference>
<dbReference type="Proteomes" id="UP000482653">
    <property type="component" value="Unassembled WGS sequence"/>
</dbReference>
<evidence type="ECO:0000313" key="3">
    <source>
        <dbReference type="EMBL" id="KAA5415099.1"/>
    </source>
</evidence>
<comment type="caution">
    <text evidence="3">The sequence shown here is derived from an EMBL/GenBank/DDBJ whole genome shotgun (WGS) entry which is preliminary data.</text>
</comment>
<dbReference type="Pfam" id="PF01370">
    <property type="entry name" value="Epimerase"/>
    <property type="match status" value="1"/>
</dbReference>
<dbReference type="AlphaFoldDB" id="A0A6L3JV05"/>
<reference evidence="3 4" key="1">
    <citation type="journal article" date="2019" name="Nat. Med.">
        <title>A library of human gut bacterial isolates paired with longitudinal multiomics data enables mechanistic microbiome research.</title>
        <authorList>
            <person name="Poyet M."/>
            <person name="Groussin M."/>
            <person name="Gibbons S.M."/>
            <person name="Avila-Pacheco J."/>
            <person name="Jiang X."/>
            <person name="Kearney S.M."/>
            <person name="Perrotta A.R."/>
            <person name="Berdy B."/>
            <person name="Zhao S."/>
            <person name="Lieberman T.D."/>
            <person name="Swanson P.K."/>
            <person name="Smith M."/>
            <person name="Roesemann S."/>
            <person name="Alexander J.E."/>
            <person name="Rich S.A."/>
            <person name="Livny J."/>
            <person name="Vlamakis H."/>
            <person name="Clish C."/>
            <person name="Bullock K."/>
            <person name="Deik A."/>
            <person name="Scott J."/>
            <person name="Pierce K.A."/>
            <person name="Xavier R.J."/>
            <person name="Alm E.J."/>
        </authorList>
    </citation>
    <scope>NUCLEOTIDE SEQUENCE [LARGE SCALE GENOMIC DNA]</scope>
    <source>
        <strain evidence="3 4">BIOML-A8</strain>
    </source>
</reference>
<protein>
    <submittedName>
        <fullName evidence="3">NAD(P)-dependent oxidoreductase</fullName>
    </submittedName>
</protein>
<dbReference type="RefSeq" id="WP_026367667.1">
    <property type="nucleotide sequence ID" value="NZ_JBBNMF010000015.1"/>
</dbReference>
<dbReference type="SUPFAM" id="SSF51735">
    <property type="entry name" value="NAD(P)-binding Rossmann-fold domains"/>
    <property type="match status" value="1"/>
</dbReference>
<proteinExistence type="inferred from homology"/>
<gene>
    <name evidence="3" type="ORF">F2Y87_22135</name>
</gene>
<accession>A0A6L3JV05</accession>
<feature type="domain" description="NAD-dependent epimerase/dehydratase" evidence="2">
    <location>
        <begin position="3"/>
        <end position="222"/>
    </location>
</feature>